<dbReference type="SMART" id="SM00028">
    <property type="entry name" value="TPR"/>
    <property type="match status" value="12"/>
</dbReference>
<accession>A9V4A1</accession>
<keyword evidence="11" id="KW-1185">Reference proteome</keyword>
<feature type="domain" description="Tetratricopeptide repeat protein 21A/21B N-terminal ARM repeat" evidence="6">
    <location>
        <begin position="1"/>
        <end position="182"/>
    </location>
</feature>
<comment type="similarity">
    <text evidence="1">Belongs to the TTC21 family.</text>
</comment>
<keyword evidence="3 4" id="KW-0802">TPR repeat</keyword>
<dbReference type="PANTHER" id="PTHR14699:SF0">
    <property type="entry name" value="TETRATRICOPEPTIDE REPEAT PROTEIN 21 HOMOLOG"/>
    <property type="match status" value="1"/>
</dbReference>
<dbReference type="FunFam" id="1.25.40.10:FF:000377">
    <property type="entry name" value="Tetratricopeptide repeat domain 21B"/>
    <property type="match status" value="1"/>
</dbReference>
<dbReference type="InterPro" id="IPR056836">
    <property type="entry name" value="ARM_TT21_4th"/>
</dbReference>
<keyword evidence="2" id="KW-0677">Repeat</keyword>
<evidence type="ECO:0000259" key="9">
    <source>
        <dbReference type="Pfam" id="PF25068"/>
    </source>
</evidence>
<name>A9V4A1_MONBE</name>
<dbReference type="PROSITE" id="PS50005">
    <property type="entry name" value="TPR"/>
    <property type="match status" value="2"/>
</dbReference>
<dbReference type="KEGG" id="mbr:MONBRDRAFT_37859"/>
<dbReference type="Gene3D" id="1.25.40.10">
    <property type="entry name" value="Tetratricopeptide repeat domain"/>
    <property type="match status" value="6"/>
</dbReference>
<dbReference type="InterPro" id="IPR056833">
    <property type="entry name" value="ARM_TT21_N"/>
</dbReference>
<dbReference type="InterPro" id="IPR011990">
    <property type="entry name" value="TPR-like_helical_dom_sf"/>
</dbReference>
<dbReference type="AlphaFoldDB" id="A9V4A1"/>
<dbReference type="FunCoup" id="A9V4A1">
    <property type="interactions" value="159"/>
</dbReference>
<feature type="domain" description="Tetratricopeptide repeat protein 21A/21B fifth ARM repeats" evidence="8">
    <location>
        <begin position="913"/>
        <end position="1028"/>
    </location>
</feature>
<dbReference type="InterPro" id="IPR019734">
    <property type="entry name" value="TPR_rpt"/>
</dbReference>
<evidence type="ECO:0000259" key="8">
    <source>
        <dbReference type="Pfam" id="PF25064"/>
    </source>
</evidence>
<dbReference type="OMA" id="NATCVRA"/>
<sequence>MRELERLKDSRDVSLAVTLAMIHAHKKAKDVDRDAIKELETRVKALVKESGEVGLHQGALVMWHIGKHDKARDLADKLLKLKGDSCDGLALRGWIDLTSGREAHAKKAGRYFEEALKPFQDDANKTHLEGLLGLCAFHQAISLDLSAALDVINKAVVLFPSFCPVHEVKTEILMGLGDWEGVNDAIRHCQSVDSNAVRALYHQCLYTLAKQGRYDDAAGMLGQLIAQLDATEPNNHEAFFIMSQAPARLAGRHSLVLQQTRTMLDRAIKIAGETAKLLNEQALQVFRRDHIREAGKTYKKAMANDETSVDGLTGLILCQILVGQLDDAEQQIDFLQEVQQTTGRTAQLAYLRALLASKRQQSPQSIVALLDEATQLHLEALKGQAVGPEFYLQLDPEFVLDLVKLYLQYCPSEPPAQGDSPTPVLAKASKLLEFLTKHVPGCVEGLYLLARAKYLSGLLTAAQSGAQYCLQLNKGYADAHLLMAQIQLQQNNLASANQSLQAGLSINFEVRDMPMYHVINARVLAAEGKHGEAIKALTTAMALPGVKRSYQTVQGAKKKVRKTITMSDRVTVFLSLAEAYETTGNSDEAQKVIADAKSEFENTPEAVRITIAEADLAVKRHEVDSALMSLRSITPDMPYFVQANEAMAQIYLHHRKDKRQYVACYKAMVDAAPTLHARMLLGDAYMGIQEPEKAITVYEAALKEDPRNGILASKIGNALVRTHDFTKAINYYESAVRGGGQAALRIDLARLYLKLKQVDKAQKVLDAALNREDKQPDSLESMMQDVSFHQMQAQLHQTSGNGSAAATALRDGLSLQRRVLARVSTEQPESLKEQQQLAATICMALADHSMEQKDTSAAIAAYKDALSYNESSGEAMLALAQVHKKQGDMEAAQFQLSTLLHSNSVVNEEAKTQAAIDMADIMFRKHEYETAVFHLQQLLERNPEQYRALASMIDLLRRTGKLEACQKHLAAAERACDRPESHPGLAYCKGLVERWQHRPNSALLHLNKARRDAEWGVDALYAMIDVCLNPENDTVGGEAMTNKPDQEALEVGAQTASKLINELLAFNEGDTLRFKSRQNHILLMRRNNKDDFERALQGFTQLANVYPDHVAPILGIARAHVLMRNAPKARQQLKRVAKMDWSHEEAEEYEGAWLLLADLHVSNGKFDLAQELLKKVLQHNKSCSKAWDYMGYIMEKEQSYQNAAELYANAWEYSGRNDPSTGYKLAFNYLKAKRFVDAIDVCHRVLEVNPDMSKIRKDVLDKARAGLRM</sequence>
<dbReference type="FunFam" id="1.25.40.10:FF:001560">
    <property type="entry name" value="Tetratricopeptide repeat domain 21A"/>
    <property type="match status" value="1"/>
</dbReference>
<dbReference type="InParanoid" id="A9V4A1"/>
<reference evidence="10 11" key="1">
    <citation type="journal article" date="2008" name="Nature">
        <title>The genome of the choanoflagellate Monosiga brevicollis and the origin of metazoans.</title>
        <authorList>
            <consortium name="JGI Sequencing"/>
            <person name="King N."/>
            <person name="Westbrook M.J."/>
            <person name="Young S.L."/>
            <person name="Kuo A."/>
            <person name="Abedin M."/>
            <person name="Chapman J."/>
            <person name="Fairclough S."/>
            <person name="Hellsten U."/>
            <person name="Isogai Y."/>
            <person name="Letunic I."/>
            <person name="Marr M."/>
            <person name="Pincus D."/>
            <person name="Putnam N."/>
            <person name="Rokas A."/>
            <person name="Wright K.J."/>
            <person name="Zuzow R."/>
            <person name="Dirks W."/>
            <person name="Good M."/>
            <person name="Goodstein D."/>
            <person name="Lemons D."/>
            <person name="Li W."/>
            <person name="Lyons J.B."/>
            <person name="Morris A."/>
            <person name="Nichols S."/>
            <person name="Richter D.J."/>
            <person name="Salamov A."/>
            <person name="Bork P."/>
            <person name="Lim W.A."/>
            <person name="Manning G."/>
            <person name="Miller W.T."/>
            <person name="McGinnis W."/>
            <person name="Shapiro H."/>
            <person name="Tjian R."/>
            <person name="Grigoriev I.V."/>
            <person name="Rokhsar D."/>
        </authorList>
    </citation>
    <scope>NUCLEOTIDE SEQUENCE [LARGE SCALE GENOMIC DNA]</scope>
    <source>
        <strain evidence="11">MX1 / ATCC 50154</strain>
    </source>
</reference>
<feature type="domain" description="Tetratricopeptide repeat protein 21A/21B C-terminal ARM" evidence="7">
    <location>
        <begin position="1055"/>
        <end position="1264"/>
    </location>
</feature>
<feature type="repeat" description="TPR" evidence="4">
    <location>
        <begin position="675"/>
        <end position="708"/>
    </location>
</feature>
<dbReference type="InterPro" id="IPR056832">
    <property type="entry name" value="ARM_TT21_2nd"/>
</dbReference>
<feature type="domain" description="Tetratricopeptide repeat protein 21A/21B second ARM" evidence="5">
    <location>
        <begin position="221"/>
        <end position="491"/>
    </location>
</feature>
<dbReference type="GO" id="GO:0030991">
    <property type="term" value="C:intraciliary transport particle A"/>
    <property type="evidence" value="ECO:0000318"/>
    <property type="project" value="GO_Central"/>
</dbReference>
<dbReference type="FunFam" id="1.25.40.10:FF:000197">
    <property type="entry name" value="Tetratricopeptide repeat domain 21B"/>
    <property type="match status" value="1"/>
</dbReference>
<evidence type="ECO:0000259" key="5">
    <source>
        <dbReference type="Pfam" id="PF25060"/>
    </source>
</evidence>
<evidence type="ECO:0008006" key="12">
    <source>
        <dbReference type="Google" id="ProtNLM"/>
    </source>
</evidence>
<dbReference type="InterPro" id="IPR056834">
    <property type="entry name" value="ARM_TT21_C"/>
</dbReference>
<evidence type="ECO:0000259" key="6">
    <source>
        <dbReference type="Pfam" id="PF25062"/>
    </source>
</evidence>
<evidence type="ECO:0000313" key="10">
    <source>
        <dbReference type="EMBL" id="EDQ87671.1"/>
    </source>
</evidence>
<evidence type="ECO:0000313" key="11">
    <source>
        <dbReference type="Proteomes" id="UP000001357"/>
    </source>
</evidence>
<dbReference type="GO" id="GO:0061512">
    <property type="term" value="P:protein localization to cilium"/>
    <property type="evidence" value="ECO:0000318"/>
    <property type="project" value="GO_Central"/>
</dbReference>
<dbReference type="GO" id="GO:0035721">
    <property type="term" value="P:intraciliary retrograde transport"/>
    <property type="evidence" value="ECO:0000318"/>
    <property type="project" value="GO_Central"/>
</dbReference>
<dbReference type="Proteomes" id="UP000001357">
    <property type="component" value="Unassembled WGS sequence"/>
</dbReference>
<dbReference type="STRING" id="81824.A9V4A1"/>
<evidence type="ECO:0000256" key="2">
    <source>
        <dbReference type="ARBA" id="ARBA00022737"/>
    </source>
</evidence>
<gene>
    <name evidence="10" type="ORF">MONBRDRAFT_37859</name>
</gene>
<feature type="domain" description="Tetratricopeptide repeat protein 21A/21B fourth ARM" evidence="9">
    <location>
        <begin position="711"/>
        <end position="866"/>
    </location>
</feature>
<dbReference type="RefSeq" id="XP_001747591.1">
    <property type="nucleotide sequence ID" value="XM_001747539.1"/>
</dbReference>
<dbReference type="Pfam" id="PF25060">
    <property type="entry name" value="ARM_TT21_2nd"/>
    <property type="match status" value="1"/>
</dbReference>
<dbReference type="InterPro" id="IPR040364">
    <property type="entry name" value="TTC21A/TTC21B"/>
</dbReference>
<dbReference type="EMBL" id="CH991558">
    <property type="protein sequence ID" value="EDQ87671.1"/>
    <property type="molecule type" value="Genomic_DNA"/>
</dbReference>
<organism evidence="10 11">
    <name type="scientific">Monosiga brevicollis</name>
    <name type="common">Choanoflagellate</name>
    <dbReference type="NCBI Taxonomy" id="81824"/>
    <lineage>
        <taxon>Eukaryota</taxon>
        <taxon>Choanoflagellata</taxon>
        <taxon>Craspedida</taxon>
        <taxon>Salpingoecidae</taxon>
        <taxon>Monosiga</taxon>
    </lineage>
</organism>
<dbReference type="InterPro" id="IPR056835">
    <property type="entry name" value="ARM_TT21_5th"/>
</dbReference>
<dbReference type="Pfam" id="PF25068">
    <property type="entry name" value="ARM_TT21_4th"/>
    <property type="match status" value="1"/>
</dbReference>
<dbReference type="Pfam" id="PF25063">
    <property type="entry name" value="ARM_TT21_C"/>
    <property type="match status" value="1"/>
</dbReference>
<protein>
    <recommendedName>
        <fullName evidence="12">Tetratricopeptide repeat protein 21B</fullName>
    </recommendedName>
</protein>
<dbReference type="Pfam" id="PF13181">
    <property type="entry name" value="TPR_8"/>
    <property type="match status" value="1"/>
</dbReference>
<proteinExistence type="inferred from homology"/>
<dbReference type="PANTHER" id="PTHR14699">
    <property type="entry name" value="STI2 PROTEIN-RELATED"/>
    <property type="match status" value="1"/>
</dbReference>
<dbReference type="Pfam" id="PF25058">
    <property type="entry name" value="ARM_TT21"/>
    <property type="match status" value="1"/>
</dbReference>
<evidence type="ECO:0000256" key="1">
    <source>
        <dbReference type="ARBA" id="ARBA00010935"/>
    </source>
</evidence>
<dbReference type="Pfam" id="PF25062">
    <property type="entry name" value="ARM_TT21_N"/>
    <property type="match status" value="1"/>
</dbReference>
<evidence type="ECO:0000256" key="4">
    <source>
        <dbReference type="PROSITE-ProRule" id="PRU00339"/>
    </source>
</evidence>
<dbReference type="eggNOG" id="ENOG502QQAB">
    <property type="taxonomic scope" value="Eukaryota"/>
</dbReference>
<dbReference type="Pfam" id="PF25064">
    <property type="entry name" value="ARM_TT21_5th"/>
    <property type="match status" value="1"/>
</dbReference>
<dbReference type="GO" id="GO:0005929">
    <property type="term" value="C:cilium"/>
    <property type="evidence" value="ECO:0007669"/>
    <property type="project" value="GOC"/>
</dbReference>
<feature type="repeat" description="TPR" evidence="4">
    <location>
        <begin position="912"/>
        <end position="945"/>
    </location>
</feature>
<evidence type="ECO:0000256" key="3">
    <source>
        <dbReference type="ARBA" id="ARBA00022803"/>
    </source>
</evidence>
<evidence type="ECO:0000259" key="7">
    <source>
        <dbReference type="Pfam" id="PF25063"/>
    </source>
</evidence>
<dbReference type="SUPFAM" id="SSF48452">
    <property type="entry name" value="TPR-like"/>
    <property type="match status" value="6"/>
</dbReference>
<dbReference type="GeneID" id="5892891"/>